<accession>A0ABW8APA0</accession>
<dbReference type="Gene3D" id="3.40.50.620">
    <property type="entry name" value="HUPs"/>
    <property type="match status" value="1"/>
</dbReference>
<proteinExistence type="predicted"/>
<dbReference type="Proteomes" id="UP001612915">
    <property type="component" value="Unassembled WGS sequence"/>
</dbReference>
<evidence type="ECO:0000313" key="3">
    <source>
        <dbReference type="Proteomes" id="UP001612915"/>
    </source>
</evidence>
<feature type="domain" description="UspA" evidence="1">
    <location>
        <begin position="5"/>
        <end position="136"/>
    </location>
</feature>
<dbReference type="RefSeq" id="WP_398279152.1">
    <property type="nucleotide sequence ID" value="NZ_JBITLV010000003.1"/>
</dbReference>
<evidence type="ECO:0000259" key="1">
    <source>
        <dbReference type="Pfam" id="PF00582"/>
    </source>
</evidence>
<name>A0ABW8APA0_9ACTN</name>
<organism evidence="2 3">
    <name type="scientific">Spongisporangium articulatum</name>
    <dbReference type="NCBI Taxonomy" id="3362603"/>
    <lineage>
        <taxon>Bacteria</taxon>
        <taxon>Bacillati</taxon>
        <taxon>Actinomycetota</taxon>
        <taxon>Actinomycetes</taxon>
        <taxon>Kineosporiales</taxon>
        <taxon>Kineosporiaceae</taxon>
        <taxon>Spongisporangium</taxon>
    </lineage>
</organism>
<dbReference type="SUPFAM" id="SSF52402">
    <property type="entry name" value="Adenine nucleotide alpha hydrolases-like"/>
    <property type="match status" value="1"/>
</dbReference>
<reference evidence="2 3" key="1">
    <citation type="submission" date="2024-10" db="EMBL/GenBank/DDBJ databases">
        <title>The Natural Products Discovery Center: Release of the First 8490 Sequenced Strains for Exploring Actinobacteria Biosynthetic Diversity.</title>
        <authorList>
            <person name="Kalkreuter E."/>
            <person name="Kautsar S.A."/>
            <person name="Yang D."/>
            <person name="Bader C.D."/>
            <person name="Teijaro C.N."/>
            <person name="Fluegel L."/>
            <person name="Davis C.M."/>
            <person name="Simpson J.R."/>
            <person name="Lauterbach L."/>
            <person name="Steele A.D."/>
            <person name="Gui C."/>
            <person name="Meng S."/>
            <person name="Li G."/>
            <person name="Viehrig K."/>
            <person name="Ye F."/>
            <person name="Su P."/>
            <person name="Kiefer A.F."/>
            <person name="Nichols A."/>
            <person name="Cepeda A.J."/>
            <person name="Yan W."/>
            <person name="Fan B."/>
            <person name="Jiang Y."/>
            <person name="Adhikari A."/>
            <person name="Zheng C.-J."/>
            <person name="Schuster L."/>
            <person name="Cowan T.M."/>
            <person name="Smanski M.J."/>
            <person name="Chevrette M.G."/>
            <person name="De Carvalho L.P.S."/>
            <person name="Shen B."/>
        </authorList>
    </citation>
    <scope>NUCLEOTIDE SEQUENCE [LARGE SCALE GENOMIC DNA]</scope>
    <source>
        <strain evidence="2 3">NPDC049639</strain>
    </source>
</reference>
<sequence length="143" mass="15526">MTQGRVVVGYDGRWQGPEVLDAAAAEAERRGVPLSLVTLIRVEDDAQCLSERPPYGRQARKVARRALDEARAYLAVRRPGLRVACHVLSFDEVDPEVEPFRSCAVLVLGDRGNHDAPPRALGSASRRLSGAVAAPLLEVTRST</sequence>
<dbReference type="EMBL" id="JBITLV010000003">
    <property type="protein sequence ID" value="MFI7587447.1"/>
    <property type="molecule type" value="Genomic_DNA"/>
</dbReference>
<dbReference type="InterPro" id="IPR014729">
    <property type="entry name" value="Rossmann-like_a/b/a_fold"/>
</dbReference>
<gene>
    <name evidence="2" type="ORF">ACIB24_10285</name>
</gene>
<comment type="caution">
    <text evidence="2">The sequence shown here is derived from an EMBL/GenBank/DDBJ whole genome shotgun (WGS) entry which is preliminary data.</text>
</comment>
<evidence type="ECO:0000313" key="2">
    <source>
        <dbReference type="EMBL" id="MFI7587447.1"/>
    </source>
</evidence>
<keyword evidence="3" id="KW-1185">Reference proteome</keyword>
<dbReference type="InterPro" id="IPR006016">
    <property type="entry name" value="UspA"/>
</dbReference>
<protein>
    <submittedName>
        <fullName evidence="2">Universal stress protein</fullName>
    </submittedName>
</protein>
<dbReference type="Pfam" id="PF00582">
    <property type="entry name" value="Usp"/>
    <property type="match status" value="1"/>
</dbReference>